<dbReference type="RefSeq" id="WP_380840816.1">
    <property type="nucleotide sequence ID" value="NZ_JBHSFP010000008.1"/>
</dbReference>
<evidence type="ECO:0000259" key="5">
    <source>
        <dbReference type="Pfam" id="PF13377"/>
    </source>
</evidence>
<dbReference type="InterPro" id="IPR046335">
    <property type="entry name" value="LacI/GalR-like_sensor"/>
</dbReference>
<accession>A0ABV9CHA8</accession>
<evidence type="ECO:0000256" key="1">
    <source>
        <dbReference type="ARBA" id="ARBA00023015"/>
    </source>
</evidence>
<evidence type="ECO:0000313" key="6">
    <source>
        <dbReference type="EMBL" id="MFC4532095.1"/>
    </source>
</evidence>
<name>A0ABV9CHA8_9ACTN</name>
<dbReference type="EMBL" id="JBHSFP010000008">
    <property type="protein sequence ID" value="MFC4532095.1"/>
    <property type="molecule type" value="Genomic_DNA"/>
</dbReference>
<feature type="region of interest" description="Disordered" evidence="4">
    <location>
        <begin position="90"/>
        <end position="112"/>
    </location>
</feature>
<dbReference type="PANTHER" id="PTHR30146">
    <property type="entry name" value="LACI-RELATED TRANSCRIPTIONAL REPRESSOR"/>
    <property type="match status" value="1"/>
</dbReference>
<feature type="domain" description="Transcriptional regulator LacI/GalR-like sensor" evidence="5">
    <location>
        <begin position="8"/>
        <end position="98"/>
    </location>
</feature>
<dbReference type="Gene3D" id="3.40.50.2300">
    <property type="match status" value="1"/>
</dbReference>
<comment type="caution">
    <text evidence="6">The sequence shown here is derived from an EMBL/GenBank/DDBJ whole genome shotgun (WGS) entry which is preliminary data.</text>
</comment>
<keyword evidence="1" id="KW-0805">Transcription regulation</keyword>
<proteinExistence type="predicted"/>
<dbReference type="SUPFAM" id="SSF53822">
    <property type="entry name" value="Periplasmic binding protein-like I"/>
    <property type="match status" value="1"/>
</dbReference>
<sequence length="112" mass="11655">MSLPDRLTAAVCSDDLQSLGVGEAARRAGLRIPDALSVVGFDDVDRAAWGAPLLITVRRQSSEAGATAAQLAPALAAGRQPAQDRHELETTLVVRASTTPPPTTVRPDTRGS</sequence>
<organism evidence="6 7">
    <name type="scientific">Sphaerisporangium dianthi</name>
    <dbReference type="NCBI Taxonomy" id="1436120"/>
    <lineage>
        <taxon>Bacteria</taxon>
        <taxon>Bacillati</taxon>
        <taxon>Actinomycetota</taxon>
        <taxon>Actinomycetes</taxon>
        <taxon>Streptosporangiales</taxon>
        <taxon>Streptosporangiaceae</taxon>
        <taxon>Sphaerisporangium</taxon>
    </lineage>
</organism>
<dbReference type="Pfam" id="PF13377">
    <property type="entry name" value="Peripla_BP_3"/>
    <property type="match status" value="1"/>
</dbReference>
<evidence type="ECO:0000256" key="3">
    <source>
        <dbReference type="ARBA" id="ARBA00023163"/>
    </source>
</evidence>
<dbReference type="InterPro" id="IPR028082">
    <property type="entry name" value="Peripla_BP_I"/>
</dbReference>
<dbReference type="PANTHER" id="PTHR30146:SF153">
    <property type="entry name" value="LACTOSE OPERON REPRESSOR"/>
    <property type="match status" value="1"/>
</dbReference>
<keyword evidence="3" id="KW-0804">Transcription</keyword>
<evidence type="ECO:0000256" key="2">
    <source>
        <dbReference type="ARBA" id="ARBA00023125"/>
    </source>
</evidence>
<keyword evidence="7" id="KW-1185">Reference proteome</keyword>
<protein>
    <submittedName>
        <fullName evidence="6">Substrate-binding domain-containing protein</fullName>
    </submittedName>
</protein>
<gene>
    <name evidence="6" type="ORF">ACFO60_15090</name>
</gene>
<evidence type="ECO:0000313" key="7">
    <source>
        <dbReference type="Proteomes" id="UP001596004"/>
    </source>
</evidence>
<reference evidence="7" key="1">
    <citation type="journal article" date="2019" name="Int. J. Syst. Evol. Microbiol.">
        <title>The Global Catalogue of Microorganisms (GCM) 10K type strain sequencing project: providing services to taxonomists for standard genome sequencing and annotation.</title>
        <authorList>
            <consortium name="The Broad Institute Genomics Platform"/>
            <consortium name="The Broad Institute Genome Sequencing Center for Infectious Disease"/>
            <person name="Wu L."/>
            <person name="Ma J."/>
        </authorList>
    </citation>
    <scope>NUCLEOTIDE SEQUENCE [LARGE SCALE GENOMIC DNA]</scope>
    <source>
        <strain evidence="7">CGMCC 4.7132</strain>
    </source>
</reference>
<evidence type="ECO:0000256" key="4">
    <source>
        <dbReference type="SAM" id="MobiDB-lite"/>
    </source>
</evidence>
<keyword evidence="2" id="KW-0238">DNA-binding</keyword>
<dbReference type="Proteomes" id="UP001596004">
    <property type="component" value="Unassembled WGS sequence"/>
</dbReference>